<keyword evidence="2" id="KW-1185">Reference proteome</keyword>
<name>A0A3B6CD29_WHEAT</name>
<dbReference type="Gramene" id="TraesCLE_scaffold_017224_01G000100.1">
    <property type="protein sequence ID" value="TraesCLE_scaffold_017224_01G000100.1"/>
    <property type="gene ID" value="TraesCLE_scaffold_017224_01G000100"/>
</dbReference>
<evidence type="ECO:0000313" key="1">
    <source>
        <dbReference type="EnsemblPlants" id="TraesCS2B02G486390.1.cds1"/>
    </source>
</evidence>
<reference evidence="1" key="2">
    <citation type="submission" date="2018-10" db="UniProtKB">
        <authorList>
            <consortium name="EnsemblPlants"/>
        </authorList>
    </citation>
    <scope>IDENTIFICATION</scope>
</reference>
<sequence>MSLEVPRSCQYKYPSTPNRNRKVSIFASVGCKIQFWPKRITIHCLQDEKIDVSSLDGYHMSLPNGLGNLTSLEVLKKICATLNIVKELHKLSMLRELKI</sequence>
<accession>A0A3B6CD29</accession>
<dbReference type="EnsemblPlants" id="TraesCS2B02G486390.1">
    <property type="protein sequence ID" value="TraesCS2B02G486390.1.cds1"/>
    <property type="gene ID" value="TraesCS2B02G486390"/>
</dbReference>
<evidence type="ECO:0000313" key="2">
    <source>
        <dbReference type="Proteomes" id="UP000019116"/>
    </source>
</evidence>
<dbReference type="AlphaFoldDB" id="A0A3B6CD29"/>
<dbReference type="Gramene" id="TraesROB_scaffold_001867_01G000500.1">
    <property type="protein sequence ID" value="TraesROB_scaffold_001867_01G000500.1"/>
    <property type="gene ID" value="TraesROB_scaffold_001867_01G000500"/>
</dbReference>
<reference evidence="1" key="1">
    <citation type="submission" date="2018-08" db="EMBL/GenBank/DDBJ databases">
        <authorList>
            <person name="Rossello M."/>
        </authorList>
    </citation>
    <scope>NUCLEOTIDE SEQUENCE [LARGE SCALE GENOMIC DNA]</scope>
    <source>
        <strain evidence="1">cv. Chinese Spring</strain>
    </source>
</reference>
<dbReference type="Proteomes" id="UP000019116">
    <property type="component" value="Chromosome 2B"/>
</dbReference>
<organism evidence="1">
    <name type="scientific">Triticum aestivum</name>
    <name type="common">Wheat</name>
    <dbReference type="NCBI Taxonomy" id="4565"/>
    <lineage>
        <taxon>Eukaryota</taxon>
        <taxon>Viridiplantae</taxon>
        <taxon>Streptophyta</taxon>
        <taxon>Embryophyta</taxon>
        <taxon>Tracheophyta</taxon>
        <taxon>Spermatophyta</taxon>
        <taxon>Magnoliopsida</taxon>
        <taxon>Liliopsida</taxon>
        <taxon>Poales</taxon>
        <taxon>Poaceae</taxon>
        <taxon>BOP clade</taxon>
        <taxon>Pooideae</taxon>
        <taxon>Triticodae</taxon>
        <taxon>Triticeae</taxon>
        <taxon>Triticinae</taxon>
        <taxon>Triticum</taxon>
    </lineage>
</organism>
<proteinExistence type="predicted"/>
<dbReference type="Gramene" id="TraesCS2B03G1226400.1">
    <property type="protein sequence ID" value="TraesCS2B03G1226400.1.CDS1"/>
    <property type="gene ID" value="TraesCS2B03G1226400"/>
</dbReference>
<dbReference type="Gramene" id="TraesCS2B02G486390.1">
    <property type="protein sequence ID" value="TraesCS2B02G486390.1.cds1"/>
    <property type="gene ID" value="TraesCS2B02G486390"/>
</dbReference>
<protein>
    <submittedName>
        <fullName evidence="1">Uncharacterized protein</fullName>
    </submittedName>
</protein>